<dbReference type="Proteomes" id="UP000273105">
    <property type="component" value="Unassembled WGS sequence"/>
</dbReference>
<evidence type="ECO:0000313" key="4">
    <source>
        <dbReference type="Proteomes" id="UP000281084"/>
    </source>
</evidence>
<gene>
    <name evidence="1" type="ORF">D7V64_07620</name>
    <name evidence="2" type="ORF">D9K79_02050</name>
</gene>
<reference evidence="2 3" key="1">
    <citation type="submission" date="2018-09" db="EMBL/GenBank/DDBJ databases">
        <title>The draft genome of Acinetobacter sp. strains.</title>
        <authorList>
            <person name="Qin J."/>
            <person name="Feng Y."/>
            <person name="Zong Z."/>
        </authorList>
    </citation>
    <scope>NUCLEOTIDE SEQUENCE [LARGE SCALE GENOMIC DNA]</scope>
    <source>
        <strain evidence="2 3">WCHAc060001</strain>
    </source>
</reference>
<protein>
    <submittedName>
        <fullName evidence="1">Uncharacterized protein</fullName>
    </submittedName>
</protein>
<reference evidence="1 4" key="2">
    <citation type="submission" date="2018-09" db="EMBL/GenBank/DDBJ databases">
        <title>The draft genome of Acinetobacter spp. strains.</title>
        <authorList>
            <person name="Qin J."/>
            <person name="Feng Y."/>
            <person name="Zong Z."/>
        </authorList>
    </citation>
    <scope>NUCLEOTIDE SEQUENCE [LARGE SCALE GENOMIC DNA]</scope>
    <source>
        <strain evidence="1 4">WCHAc060002</strain>
    </source>
</reference>
<evidence type="ECO:0000313" key="2">
    <source>
        <dbReference type="EMBL" id="RLL49591.1"/>
    </source>
</evidence>
<keyword evidence="3" id="KW-1185">Reference proteome</keyword>
<accession>A0A3A8G5T8</accession>
<organism evidence="1 4">
    <name type="scientific">Acinetobacter cumulans</name>
    <dbReference type="NCBI Taxonomy" id="2136182"/>
    <lineage>
        <taxon>Bacteria</taxon>
        <taxon>Pseudomonadati</taxon>
        <taxon>Pseudomonadota</taxon>
        <taxon>Gammaproteobacteria</taxon>
        <taxon>Moraxellales</taxon>
        <taxon>Moraxellaceae</taxon>
        <taxon>Acinetobacter</taxon>
    </lineage>
</organism>
<proteinExistence type="predicted"/>
<evidence type="ECO:0000313" key="1">
    <source>
        <dbReference type="EMBL" id="RKG53306.1"/>
    </source>
</evidence>
<name>A0A3A8G5T8_9GAMM</name>
<comment type="caution">
    <text evidence="1">The sequence shown here is derived from an EMBL/GenBank/DDBJ whole genome shotgun (WGS) entry which is preliminary data.</text>
</comment>
<sequence>MKHGLKRGNLNNHAFTSYYTRYSLCLAYNWQYANGIQVKKPVQIKGGHKRIGNKNLKNRKFIN</sequence>
<dbReference type="AlphaFoldDB" id="A0A3A8G5T8"/>
<dbReference type="EMBL" id="RCHE01000003">
    <property type="protein sequence ID" value="RLL49591.1"/>
    <property type="molecule type" value="Genomic_DNA"/>
</dbReference>
<dbReference type="EMBL" id="RAXZ01000007">
    <property type="protein sequence ID" value="RKG53306.1"/>
    <property type="molecule type" value="Genomic_DNA"/>
</dbReference>
<evidence type="ECO:0000313" key="3">
    <source>
        <dbReference type="Proteomes" id="UP000273105"/>
    </source>
</evidence>
<dbReference type="Proteomes" id="UP000281084">
    <property type="component" value="Unassembled WGS sequence"/>
</dbReference>